<accession>A0A0A9AQN5</accession>
<protein>
    <submittedName>
        <fullName evidence="1">Uncharacterized protein</fullName>
    </submittedName>
</protein>
<reference evidence="1" key="2">
    <citation type="journal article" date="2015" name="Data Brief">
        <title>Shoot transcriptome of the giant reed, Arundo donax.</title>
        <authorList>
            <person name="Barrero R.A."/>
            <person name="Guerrero F.D."/>
            <person name="Moolhuijzen P."/>
            <person name="Goolsby J.A."/>
            <person name="Tidwell J."/>
            <person name="Bellgard S.E."/>
            <person name="Bellgard M.I."/>
        </authorList>
    </citation>
    <scope>NUCLEOTIDE SEQUENCE</scope>
    <source>
        <tissue evidence="1">Shoot tissue taken approximately 20 cm above the soil surface</tissue>
    </source>
</reference>
<reference evidence="1" key="1">
    <citation type="submission" date="2014-09" db="EMBL/GenBank/DDBJ databases">
        <authorList>
            <person name="Magalhaes I.L.F."/>
            <person name="Oliveira U."/>
            <person name="Santos F.R."/>
            <person name="Vidigal T.H.D.A."/>
            <person name="Brescovit A.D."/>
            <person name="Santos A.J."/>
        </authorList>
    </citation>
    <scope>NUCLEOTIDE SEQUENCE</scope>
    <source>
        <tissue evidence="1">Shoot tissue taken approximately 20 cm above the soil surface</tissue>
    </source>
</reference>
<evidence type="ECO:0000313" key="1">
    <source>
        <dbReference type="EMBL" id="JAD49397.1"/>
    </source>
</evidence>
<proteinExistence type="predicted"/>
<sequence>MIGDRSQSSTRDCT</sequence>
<organism evidence="1">
    <name type="scientific">Arundo donax</name>
    <name type="common">Giant reed</name>
    <name type="synonym">Donax arundinaceus</name>
    <dbReference type="NCBI Taxonomy" id="35708"/>
    <lineage>
        <taxon>Eukaryota</taxon>
        <taxon>Viridiplantae</taxon>
        <taxon>Streptophyta</taxon>
        <taxon>Embryophyta</taxon>
        <taxon>Tracheophyta</taxon>
        <taxon>Spermatophyta</taxon>
        <taxon>Magnoliopsida</taxon>
        <taxon>Liliopsida</taxon>
        <taxon>Poales</taxon>
        <taxon>Poaceae</taxon>
        <taxon>PACMAD clade</taxon>
        <taxon>Arundinoideae</taxon>
        <taxon>Arundineae</taxon>
        <taxon>Arundo</taxon>
    </lineage>
</organism>
<dbReference type="EMBL" id="GBRH01248498">
    <property type="protein sequence ID" value="JAD49397.1"/>
    <property type="molecule type" value="Transcribed_RNA"/>
</dbReference>
<name>A0A0A9AQN5_ARUDO</name>